<dbReference type="EMBL" id="MN740642">
    <property type="protein sequence ID" value="QHS79390.1"/>
    <property type="molecule type" value="Genomic_DNA"/>
</dbReference>
<feature type="transmembrane region" description="Helical" evidence="1">
    <location>
        <begin position="6"/>
        <end position="24"/>
    </location>
</feature>
<proteinExistence type="predicted"/>
<reference evidence="2" key="1">
    <citation type="journal article" date="2020" name="Nature">
        <title>Giant virus diversity and host interactions through global metagenomics.</title>
        <authorList>
            <person name="Schulz F."/>
            <person name="Roux S."/>
            <person name="Paez-Espino D."/>
            <person name="Jungbluth S."/>
            <person name="Walsh D.A."/>
            <person name="Denef V.J."/>
            <person name="McMahon K.D."/>
            <person name="Konstantinidis K.T."/>
            <person name="Eloe-Fadrosh E.A."/>
            <person name="Kyrpides N.C."/>
            <person name="Woyke T."/>
        </authorList>
    </citation>
    <scope>NUCLEOTIDE SEQUENCE</scope>
    <source>
        <strain evidence="2">GVMAG-S-1035237-23</strain>
    </source>
</reference>
<evidence type="ECO:0000256" key="1">
    <source>
        <dbReference type="SAM" id="Phobius"/>
    </source>
</evidence>
<keyword evidence="1" id="KW-0812">Transmembrane</keyword>
<dbReference type="AlphaFoldDB" id="A0A6C0AIV2"/>
<evidence type="ECO:0000313" key="2">
    <source>
        <dbReference type="EMBL" id="QHS79390.1"/>
    </source>
</evidence>
<keyword evidence="1" id="KW-0472">Membrane</keyword>
<sequence>MELWYSLVIGSVIFAYIHLFNYNARTYLEAQFGDSKYTHRESNPGQDIGSV</sequence>
<protein>
    <submittedName>
        <fullName evidence="2">Uncharacterized protein</fullName>
    </submittedName>
</protein>
<keyword evidence="1" id="KW-1133">Transmembrane helix</keyword>
<accession>A0A6C0AIV2</accession>
<name>A0A6C0AIV2_9ZZZZ</name>
<organism evidence="2">
    <name type="scientific">viral metagenome</name>
    <dbReference type="NCBI Taxonomy" id="1070528"/>
    <lineage>
        <taxon>unclassified sequences</taxon>
        <taxon>metagenomes</taxon>
        <taxon>organismal metagenomes</taxon>
    </lineage>
</organism>